<sequence length="182" mass="19334">MPKNNLLLIIALSLALVTSAIALADVIIVYYANANSIAKSVVSVMTGSYSCPCCGVLSSWQYTNTGFSATVTAITLSTSSGYVIHVPTPLVGLRAYAAGVLTVAIRHNNYVSSVSINGTPIYPSPGSISLSTGTYTLYENLTISTPLTSPITLSGIYNYTPTQGVVYIYTHLLRRYKHLALT</sequence>
<evidence type="ECO:0000313" key="2">
    <source>
        <dbReference type="Proteomes" id="UP000006681"/>
    </source>
</evidence>
<dbReference type="HOGENOM" id="CLU_1478997_0_0_2"/>
<organism evidence="1 2">
    <name type="scientific">Vulcanisaeta distributa (strain DSM 14429 / JCM 11212 / NBRC 100878 / IC-017)</name>
    <dbReference type="NCBI Taxonomy" id="572478"/>
    <lineage>
        <taxon>Archaea</taxon>
        <taxon>Thermoproteota</taxon>
        <taxon>Thermoprotei</taxon>
        <taxon>Thermoproteales</taxon>
        <taxon>Thermoproteaceae</taxon>
        <taxon>Vulcanisaeta</taxon>
    </lineage>
</organism>
<dbReference type="EMBL" id="CP002100">
    <property type="protein sequence ID" value="ADN50468.1"/>
    <property type="molecule type" value="Genomic_DNA"/>
</dbReference>
<evidence type="ECO:0000313" key="1">
    <source>
        <dbReference type="EMBL" id="ADN50468.1"/>
    </source>
</evidence>
<reference evidence="2" key="2">
    <citation type="journal article" date="2010" name="Stand. Genomic Sci.">
        <title>Complete genome sequence of Vulcanisaeta distributa type strain (IC-017T).</title>
        <authorList>
            <person name="Mavromatis K."/>
            <person name="Sikorski J."/>
            <person name="Pabst E."/>
            <person name="Teshima H."/>
            <person name="Lapidus A."/>
            <person name="Lucas S."/>
            <person name="Nolan M."/>
            <person name="Glavina Del Rio T."/>
            <person name="Cheng J."/>
            <person name="Bruce D."/>
            <person name="Goodwin L."/>
            <person name="Pitluck S."/>
            <person name="Liolios K."/>
            <person name="Ivanova N."/>
            <person name="Mikhailova N."/>
            <person name="Pati A."/>
            <person name="Chen A."/>
            <person name="Palaniappan K."/>
            <person name="Land M."/>
            <person name="Hauser L."/>
            <person name="Chang Y."/>
            <person name="Jeffries C."/>
            <person name="Rohde M."/>
            <person name="Spring S."/>
            <person name="Goker M."/>
            <person name="Wirth R."/>
            <person name="Woyke T."/>
            <person name="Bristow J."/>
            <person name="Eisen J."/>
            <person name="Markowitz V."/>
            <person name="Hugenholtz P."/>
            <person name="Klenk H."/>
            <person name="Kyrpides N."/>
        </authorList>
    </citation>
    <scope>NUCLEOTIDE SEQUENCE [LARGE SCALE GENOMIC DNA]</scope>
    <source>
        <strain evidence="2">DSM 14429 / JCM 11212 / NBRC 100878 / IC-017</strain>
    </source>
</reference>
<protein>
    <submittedName>
        <fullName evidence="1">Uncharacterized protein</fullName>
    </submittedName>
</protein>
<gene>
    <name evidence="1" type="ordered locus">Vdis_1080</name>
</gene>
<dbReference type="eggNOG" id="arCOG07182">
    <property type="taxonomic scope" value="Archaea"/>
</dbReference>
<dbReference type="STRING" id="572478.Vdis_1080"/>
<dbReference type="GeneID" id="9752011"/>
<keyword evidence="2" id="KW-1185">Reference proteome</keyword>
<name>E1QQH3_VULDI</name>
<proteinExistence type="predicted"/>
<accession>E1QQH3</accession>
<dbReference type="Proteomes" id="UP000006681">
    <property type="component" value="Chromosome"/>
</dbReference>
<dbReference type="RefSeq" id="WP_013336193.1">
    <property type="nucleotide sequence ID" value="NC_014537.1"/>
</dbReference>
<dbReference type="AlphaFoldDB" id="E1QQH3"/>
<reference evidence="1 2" key="1">
    <citation type="journal article" date="2010" name="Stand. Genomic Sci.">
        <title>Complete genome sequence of Vulcanisaeta distributa type strain (IC-017).</title>
        <authorList>
            <person name="Mavromatis K."/>
            <person name="Sikorski J."/>
            <person name="Pabst E."/>
            <person name="Teshima H."/>
            <person name="Lapidus A."/>
            <person name="Lucas S."/>
            <person name="Nolan M."/>
            <person name="Glavina Del Rio T."/>
            <person name="Cheng J.F."/>
            <person name="Bruce D."/>
            <person name="Goodwin L."/>
            <person name="Pitluck S."/>
            <person name="Liolios K."/>
            <person name="Ivanova N."/>
            <person name="Mikhailova N."/>
            <person name="Pati A."/>
            <person name="Chen A."/>
            <person name="Palaniappan K."/>
            <person name="Land M."/>
            <person name="Hauser L."/>
            <person name="Chang Y.J."/>
            <person name="Jeffries C.D."/>
            <person name="Rohde M."/>
            <person name="Spring S."/>
            <person name="Goker M."/>
            <person name="Wirth R."/>
            <person name="Woyke T."/>
            <person name="Bristow J."/>
            <person name="Eisen J.A."/>
            <person name="Markowitz V."/>
            <person name="Hugenholtz P."/>
            <person name="Klenk H.P."/>
            <person name="Kyrpides N.C."/>
        </authorList>
    </citation>
    <scope>NUCLEOTIDE SEQUENCE [LARGE SCALE GENOMIC DNA]</scope>
    <source>
        <strain evidence="2">DSM 14429 / JCM 11212 / NBRC 100878 / IC-017</strain>
    </source>
</reference>
<dbReference type="KEGG" id="vdi:Vdis_1080"/>